<dbReference type="AlphaFoldDB" id="A0A345NN37"/>
<dbReference type="KEGG" id="orn:DV701_10220"/>
<evidence type="ECO:0000313" key="5">
    <source>
        <dbReference type="Proteomes" id="UP000253790"/>
    </source>
</evidence>
<feature type="region of interest" description="Disordered" evidence="2">
    <location>
        <begin position="1"/>
        <end position="31"/>
    </location>
</feature>
<dbReference type="Pfam" id="PF20434">
    <property type="entry name" value="BD-FAE"/>
    <property type="match status" value="1"/>
</dbReference>
<dbReference type="Proteomes" id="UP000253790">
    <property type="component" value="Chromosome"/>
</dbReference>
<evidence type="ECO:0000256" key="2">
    <source>
        <dbReference type="SAM" id="MobiDB-lite"/>
    </source>
</evidence>
<name>A0A345NN37_9MICO</name>
<dbReference type="SUPFAM" id="SSF53474">
    <property type="entry name" value="alpha/beta-Hydrolases"/>
    <property type="match status" value="1"/>
</dbReference>
<feature type="domain" description="BD-FAE-like" evidence="3">
    <location>
        <begin position="51"/>
        <end position="255"/>
    </location>
</feature>
<dbReference type="PANTHER" id="PTHR48081:SF13">
    <property type="entry name" value="ALPHA_BETA HYDROLASE"/>
    <property type="match status" value="1"/>
</dbReference>
<proteinExistence type="predicted"/>
<dbReference type="EMBL" id="CP031229">
    <property type="protein sequence ID" value="AXH96445.1"/>
    <property type="molecule type" value="Genomic_DNA"/>
</dbReference>
<gene>
    <name evidence="4" type="ORF">DV701_10220</name>
</gene>
<dbReference type="PANTHER" id="PTHR48081">
    <property type="entry name" value="AB HYDROLASE SUPERFAMILY PROTEIN C4A8.06C"/>
    <property type="match status" value="1"/>
</dbReference>
<dbReference type="InterPro" id="IPR049492">
    <property type="entry name" value="BD-FAE-like_dom"/>
</dbReference>
<feature type="compositionally biased region" description="Basic and acidic residues" evidence="2">
    <location>
        <begin position="1"/>
        <end position="10"/>
    </location>
</feature>
<evidence type="ECO:0000313" key="4">
    <source>
        <dbReference type="EMBL" id="AXH96445.1"/>
    </source>
</evidence>
<keyword evidence="1 4" id="KW-0378">Hydrolase</keyword>
<evidence type="ECO:0000256" key="1">
    <source>
        <dbReference type="ARBA" id="ARBA00022801"/>
    </source>
</evidence>
<dbReference type="GO" id="GO:0016787">
    <property type="term" value="F:hydrolase activity"/>
    <property type="evidence" value="ECO:0007669"/>
    <property type="project" value="UniProtKB-KW"/>
</dbReference>
<dbReference type="Gene3D" id="3.40.50.1820">
    <property type="entry name" value="alpha/beta hydrolase"/>
    <property type="match status" value="1"/>
</dbReference>
<dbReference type="RefSeq" id="WP_114928210.1">
    <property type="nucleotide sequence ID" value="NZ_CP031229.1"/>
</dbReference>
<dbReference type="InterPro" id="IPR029058">
    <property type="entry name" value="AB_hydrolase_fold"/>
</dbReference>
<dbReference type="InterPro" id="IPR050300">
    <property type="entry name" value="GDXG_lipolytic_enzyme"/>
</dbReference>
<organism evidence="4 5">
    <name type="scientific">Ornithinimicrobium avium</name>
    <dbReference type="NCBI Taxonomy" id="2283195"/>
    <lineage>
        <taxon>Bacteria</taxon>
        <taxon>Bacillati</taxon>
        <taxon>Actinomycetota</taxon>
        <taxon>Actinomycetes</taxon>
        <taxon>Micrococcales</taxon>
        <taxon>Ornithinimicrobiaceae</taxon>
        <taxon>Ornithinimicrobium</taxon>
    </lineage>
</organism>
<dbReference type="OrthoDB" id="9803828at2"/>
<sequence length="297" mass="32419">MDVRDLRPPVEDGPWPPATHHPPLDHPPPEGARTWTGLTYAMVDGYRPMVLDLHVPLAALRPPVVLWVHGGGWREGDRRLVPLQWGQQRLFQRLVDAGLAVATVDYRLLAESSLPGPVHDVVAAVRYLRRYADELGVDASRLALWGESAGAHLAAVVALAAGQAHPDQWLLGSTGVGHGPAGVTALVGWYGVYDLTLLPSLVAMLWPDTPAYEREELARRLSPVRMVAPDSPPMLLLHGEADTLVPVDQSVRLHEAARAAGARSELEVSPGSEHVFAGEPVEPRWERTVDFLAQHLR</sequence>
<reference evidence="4 5" key="1">
    <citation type="submission" date="2018-07" db="EMBL/GenBank/DDBJ databases">
        <title>Complete genome sequencing of Ornithinimicrobium sp. AMA3305.</title>
        <authorList>
            <person name="Bae J.-W."/>
        </authorList>
    </citation>
    <scope>NUCLEOTIDE SEQUENCE [LARGE SCALE GENOMIC DNA]</scope>
    <source>
        <strain evidence="4 5">AMA3305</strain>
    </source>
</reference>
<evidence type="ECO:0000259" key="3">
    <source>
        <dbReference type="Pfam" id="PF20434"/>
    </source>
</evidence>
<accession>A0A345NN37</accession>
<protein>
    <submittedName>
        <fullName evidence="4">Alpha/beta hydrolase</fullName>
    </submittedName>
</protein>
<keyword evidence="5" id="KW-1185">Reference proteome</keyword>